<dbReference type="InterPro" id="IPR050266">
    <property type="entry name" value="AB_hydrolase_sf"/>
</dbReference>
<protein>
    <submittedName>
        <fullName evidence="2">Pimeloyl-ACP methyl ester carboxylesterase</fullName>
    </submittedName>
</protein>
<dbReference type="GO" id="GO:0016020">
    <property type="term" value="C:membrane"/>
    <property type="evidence" value="ECO:0007669"/>
    <property type="project" value="TreeGrafter"/>
</dbReference>
<dbReference type="RefSeq" id="WP_141874463.1">
    <property type="nucleotide sequence ID" value="NZ_VFOX01000002.1"/>
</dbReference>
<dbReference type="InterPro" id="IPR000073">
    <property type="entry name" value="AB_hydrolase_1"/>
</dbReference>
<comment type="caution">
    <text evidence="2">The sequence shown here is derived from an EMBL/GenBank/DDBJ whole genome shotgun (WGS) entry which is preliminary data.</text>
</comment>
<dbReference type="PANTHER" id="PTHR43798:SF33">
    <property type="entry name" value="HYDROLASE, PUTATIVE (AFU_ORTHOLOGUE AFUA_2G14860)-RELATED"/>
    <property type="match status" value="1"/>
</dbReference>
<accession>A0A543BCU2</accession>
<dbReference type="PANTHER" id="PTHR43798">
    <property type="entry name" value="MONOACYLGLYCEROL LIPASE"/>
    <property type="match status" value="1"/>
</dbReference>
<dbReference type="AlphaFoldDB" id="A0A543BCU2"/>
<organism evidence="2 3">
    <name type="scientific">Microbacterium saperdae</name>
    <dbReference type="NCBI Taxonomy" id="69368"/>
    <lineage>
        <taxon>Bacteria</taxon>
        <taxon>Bacillati</taxon>
        <taxon>Actinomycetota</taxon>
        <taxon>Actinomycetes</taxon>
        <taxon>Micrococcales</taxon>
        <taxon>Microbacteriaceae</taxon>
        <taxon>Microbacterium</taxon>
    </lineage>
</organism>
<dbReference type="Gene3D" id="3.40.50.1820">
    <property type="entry name" value="alpha/beta hydrolase"/>
    <property type="match status" value="1"/>
</dbReference>
<reference evidence="2 3" key="1">
    <citation type="submission" date="2019-06" db="EMBL/GenBank/DDBJ databases">
        <title>Sequencing the genomes of 1000 actinobacteria strains.</title>
        <authorList>
            <person name="Klenk H.-P."/>
        </authorList>
    </citation>
    <scope>NUCLEOTIDE SEQUENCE [LARGE SCALE GENOMIC DNA]</scope>
    <source>
        <strain evidence="2 3">DSM 20169</strain>
    </source>
</reference>
<keyword evidence="3" id="KW-1185">Reference proteome</keyword>
<dbReference type="Proteomes" id="UP000317209">
    <property type="component" value="Unassembled WGS sequence"/>
</dbReference>
<feature type="domain" description="AB hydrolase-1" evidence="1">
    <location>
        <begin position="66"/>
        <end position="228"/>
    </location>
</feature>
<evidence type="ECO:0000313" key="2">
    <source>
        <dbReference type="EMBL" id="TQL82553.1"/>
    </source>
</evidence>
<dbReference type="InterPro" id="IPR029058">
    <property type="entry name" value="AB_hydrolase_fold"/>
</dbReference>
<sequence>MRKFAKSLLITIGVIVAIPVLAVATTAIVNVIATQVESTQITAYGEGVEVDGRTMNVVVEGDGEETIVLLPGLGTASPGLDFQPLTDELAKDHRVVVVEPFGTGLSDATDSPRTAENITEEIHEALQQLRVTKYTLMAHSIGGIYALTYSAAYPDELTAFVGIDNSVPDQAGADEPIPTDAMVVLRNLGITRLLAVIAGDPYDGLPYDDESRRQMAMLSAKNAGAPTMIDEVEHTPGNFAAVSGAVFPADLPVLEFVSANDTAEWIEIHEKQAASVEHGEVVVLDGPHYLHHELSPEIAQRTTAFLSALSD</sequence>
<dbReference type="EMBL" id="VFOX01000002">
    <property type="protein sequence ID" value="TQL82553.1"/>
    <property type="molecule type" value="Genomic_DNA"/>
</dbReference>
<dbReference type="SUPFAM" id="SSF53474">
    <property type="entry name" value="alpha/beta-Hydrolases"/>
    <property type="match status" value="1"/>
</dbReference>
<dbReference type="OrthoDB" id="7185741at2"/>
<dbReference type="Pfam" id="PF00561">
    <property type="entry name" value="Abhydrolase_1"/>
    <property type="match status" value="1"/>
</dbReference>
<evidence type="ECO:0000313" key="3">
    <source>
        <dbReference type="Proteomes" id="UP000317209"/>
    </source>
</evidence>
<gene>
    <name evidence="2" type="ORF">FB560_4047</name>
</gene>
<dbReference type="GO" id="GO:0003824">
    <property type="term" value="F:catalytic activity"/>
    <property type="evidence" value="ECO:0007669"/>
    <property type="project" value="UniProtKB-ARBA"/>
</dbReference>
<proteinExistence type="predicted"/>
<evidence type="ECO:0000259" key="1">
    <source>
        <dbReference type="Pfam" id="PF00561"/>
    </source>
</evidence>
<name>A0A543BCU2_9MICO</name>